<protein>
    <submittedName>
        <fullName evidence="2">Uncharacterized protein</fullName>
    </submittedName>
</protein>
<feature type="region of interest" description="Disordered" evidence="1">
    <location>
        <begin position="1"/>
        <end position="48"/>
    </location>
</feature>
<gene>
    <name evidence="2" type="ORF">GTS_20610</name>
</gene>
<comment type="caution">
    <text evidence="2">The sequence shown here is derived from an EMBL/GenBank/DDBJ whole genome shotgun (WGS) entry which is preliminary data.</text>
</comment>
<dbReference type="Proteomes" id="UP000298860">
    <property type="component" value="Unassembled WGS sequence"/>
</dbReference>
<reference evidence="3" key="1">
    <citation type="submission" date="2019-04" db="EMBL/GenBank/DDBJ databases">
        <title>Draft genome sequence of Pseudonocardiaceae bacterium SL3-2-4.</title>
        <authorList>
            <person name="Ningsih F."/>
            <person name="Yokota A."/>
            <person name="Sakai Y."/>
            <person name="Nanatani K."/>
            <person name="Yabe S."/>
            <person name="Oetari A."/>
            <person name="Sjamsuridzal W."/>
        </authorList>
    </citation>
    <scope>NUCLEOTIDE SEQUENCE [LARGE SCALE GENOMIC DNA]</scope>
    <source>
        <strain evidence="3">SL3-2-4</strain>
    </source>
</reference>
<dbReference type="EMBL" id="BJFL01000007">
    <property type="protein sequence ID" value="GDY30428.1"/>
    <property type="molecule type" value="Genomic_DNA"/>
</dbReference>
<keyword evidence="3" id="KW-1185">Reference proteome</keyword>
<evidence type="ECO:0000313" key="2">
    <source>
        <dbReference type="EMBL" id="GDY30428.1"/>
    </source>
</evidence>
<evidence type="ECO:0000256" key="1">
    <source>
        <dbReference type="SAM" id="MobiDB-lite"/>
    </source>
</evidence>
<accession>A0A4D4J6V0</accession>
<sequence>MREMPDTPPWRGRCTQGRHRPRPTPTGTAADRAPRDARSNAADLGRMTDGRRVFTLGSHGLGSPEPGIAVHRRWRAPAAVARGVVGPSRPHPARRFTIEHGILCT</sequence>
<proteinExistence type="predicted"/>
<evidence type="ECO:0000313" key="3">
    <source>
        <dbReference type="Proteomes" id="UP000298860"/>
    </source>
</evidence>
<organism evidence="2 3">
    <name type="scientific">Gandjariella thermophila</name>
    <dbReference type="NCBI Taxonomy" id="1931992"/>
    <lineage>
        <taxon>Bacteria</taxon>
        <taxon>Bacillati</taxon>
        <taxon>Actinomycetota</taxon>
        <taxon>Actinomycetes</taxon>
        <taxon>Pseudonocardiales</taxon>
        <taxon>Pseudonocardiaceae</taxon>
        <taxon>Gandjariella</taxon>
    </lineage>
</organism>
<dbReference type="AlphaFoldDB" id="A0A4D4J6V0"/>
<name>A0A4D4J6V0_9PSEU</name>